<dbReference type="RefSeq" id="XP_066075030.1">
    <property type="nucleotide sequence ID" value="XM_066218933.1"/>
</dbReference>
<feature type="compositionally biased region" description="Polar residues" evidence="1">
    <location>
        <begin position="141"/>
        <end position="158"/>
    </location>
</feature>
<name>A0AAX4JS47_9TREE</name>
<organism evidence="2 3">
    <name type="scientific">Kwoniella dendrophila CBS 6074</name>
    <dbReference type="NCBI Taxonomy" id="1295534"/>
    <lineage>
        <taxon>Eukaryota</taxon>
        <taxon>Fungi</taxon>
        <taxon>Dikarya</taxon>
        <taxon>Basidiomycota</taxon>
        <taxon>Agaricomycotina</taxon>
        <taxon>Tremellomycetes</taxon>
        <taxon>Tremellales</taxon>
        <taxon>Cryptococcaceae</taxon>
        <taxon>Kwoniella</taxon>
    </lineage>
</organism>
<feature type="compositionally biased region" description="Polar residues" evidence="1">
    <location>
        <begin position="72"/>
        <end position="90"/>
    </location>
</feature>
<protein>
    <recommendedName>
        <fullName evidence="4">Rrn9 domain-containing protein</fullName>
    </recommendedName>
</protein>
<evidence type="ECO:0000256" key="1">
    <source>
        <dbReference type="SAM" id="MobiDB-lite"/>
    </source>
</evidence>
<feature type="region of interest" description="Disordered" evidence="1">
    <location>
        <begin position="422"/>
        <end position="453"/>
    </location>
</feature>
<dbReference type="AlphaFoldDB" id="A0AAX4JS47"/>
<dbReference type="GeneID" id="91093844"/>
<evidence type="ECO:0008006" key="4">
    <source>
        <dbReference type="Google" id="ProtNLM"/>
    </source>
</evidence>
<feature type="region of interest" description="Disordered" evidence="1">
    <location>
        <begin position="53"/>
        <end position="91"/>
    </location>
</feature>
<feature type="region of interest" description="Disordered" evidence="1">
    <location>
        <begin position="583"/>
        <end position="608"/>
    </location>
</feature>
<keyword evidence="3" id="KW-1185">Reference proteome</keyword>
<evidence type="ECO:0000313" key="3">
    <source>
        <dbReference type="Proteomes" id="UP001355207"/>
    </source>
</evidence>
<gene>
    <name evidence="2" type="ORF">L201_003174</name>
</gene>
<proteinExistence type="predicted"/>
<feature type="compositionally biased region" description="Basic residues" evidence="1">
    <location>
        <begin position="433"/>
        <end position="453"/>
    </location>
</feature>
<feature type="compositionally biased region" description="Basic and acidic residues" evidence="1">
    <location>
        <begin position="507"/>
        <end position="521"/>
    </location>
</feature>
<feature type="compositionally biased region" description="Basic and acidic residues" evidence="1">
    <location>
        <begin position="209"/>
        <end position="223"/>
    </location>
</feature>
<accession>A0AAX4JS47</accession>
<dbReference type="EMBL" id="CP144101">
    <property type="protein sequence ID" value="WWC88267.1"/>
    <property type="molecule type" value="Genomic_DNA"/>
</dbReference>
<feature type="region of interest" description="Disordered" evidence="1">
    <location>
        <begin position="507"/>
        <end position="544"/>
    </location>
</feature>
<feature type="region of interest" description="Disordered" evidence="1">
    <location>
        <begin position="121"/>
        <end position="223"/>
    </location>
</feature>
<feature type="compositionally biased region" description="Low complexity" evidence="1">
    <location>
        <begin position="524"/>
        <end position="539"/>
    </location>
</feature>
<feature type="compositionally biased region" description="Low complexity" evidence="1">
    <location>
        <begin position="121"/>
        <end position="140"/>
    </location>
</feature>
<dbReference type="Proteomes" id="UP001355207">
    <property type="component" value="Chromosome 4"/>
</dbReference>
<reference evidence="2 3" key="1">
    <citation type="submission" date="2024-01" db="EMBL/GenBank/DDBJ databases">
        <title>Comparative genomics of Cryptococcus and Kwoniella reveals pathogenesis evolution and contrasting modes of karyotype evolution via chromosome fusion or intercentromeric recombination.</title>
        <authorList>
            <person name="Coelho M.A."/>
            <person name="David-Palma M."/>
            <person name="Shea T."/>
            <person name="Bowers K."/>
            <person name="McGinley-Smith S."/>
            <person name="Mohammad A.W."/>
            <person name="Gnirke A."/>
            <person name="Yurkov A.M."/>
            <person name="Nowrousian M."/>
            <person name="Sun S."/>
            <person name="Cuomo C.A."/>
            <person name="Heitman J."/>
        </authorList>
    </citation>
    <scope>NUCLEOTIDE SEQUENCE [LARGE SCALE GENOMIC DNA]</scope>
    <source>
        <strain evidence="2 3">CBS 6074</strain>
    </source>
</reference>
<evidence type="ECO:0000313" key="2">
    <source>
        <dbReference type="EMBL" id="WWC88267.1"/>
    </source>
</evidence>
<sequence>MEQVDLVRALESIDHSDIDILAHHVHINTEDHSNLEHDTQHHLPIELVEQTINKVQQQQQQEEEEQQEQRQDVQNVDGNETDQNGINPIQANDIENELNNWTRDQLQAEIIRLRQLATRNTSSTPIPTPIPSSDIDISSDLPNTPFQGIQNETSNGRSNLLLHPIDDSNLGTSHHSDSLDPSNEETKNPTTTTTSKRGKRKRASNTNLKSKEPKSIKIIKRDENTGKRLEKDRKTELSKLIRIKIRNYLGVGMDDLLPHPHPHSHSHQPSSNTDVISGQINDVSTGHNSIIDEQGQIHLNIDQNDIISQSQSNNHDHVEVDNGISNIMKENQDHVDINDESANEVFIPNWNLQLNHPPNVEFVNKISNEVYEELSQGLYSNITNSNNNNNIKIPPNKDISLQVIEQTTKTSFINMCKKYIQENDPNGNERREKYTKKRRRWARKDLKQKRRTKSSLDPIFHDLQLNFSSSATTTALHIDYMSSEYSSSGEDTSEEIDYNIKLRRKNQWEETRRKKSQEDQLKYSNSNSNSNLNPSTNLSGNVSGKNGWAVGISEKVLEVRTPRWRSDALNDIYKRLDAHASQFSDTRANGSQTKPNTISDATSSLSSLNPNIMIRPGHVAPSHKRFTMVKGTMRKGNTPKDLGQGWMWASGIGGVWPEEADRWIGNVDVTVGAGTEDSSSSFDKPPPHVVTSGDTPITLIGNSEEQQHVRKDQVSDIDLNGNDQDNHHQSISEILDNTQPSDLMEASGIEVGNDLEEARLGLVNALEGL</sequence>